<dbReference type="GO" id="GO:0006310">
    <property type="term" value="P:DNA recombination"/>
    <property type="evidence" value="ECO:0007669"/>
    <property type="project" value="UniProtKB-KW"/>
</dbReference>
<evidence type="ECO:0000256" key="3">
    <source>
        <dbReference type="ARBA" id="ARBA00023054"/>
    </source>
</evidence>
<dbReference type="EMBL" id="JACHNA010000001">
    <property type="protein sequence ID" value="MBB4735638.1"/>
    <property type="molecule type" value="Genomic_DNA"/>
</dbReference>
<accession>A0A7W7GNX7</accession>
<dbReference type="RefSeq" id="WP_184241367.1">
    <property type="nucleotide sequence ID" value="NZ_JACHNA010000001.1"/>
</dbReference>
<dbReference type="Pfam" id="PF02646">
    <property type="entry name" value="RmuC"/>
    <property type="match status" value="1"/>
</dbReference>
<keyword evidence="7" id="KW-1133">Transmembrane helix</keyword>
<keyword evidence="9" id="KW-1185">Reference proteome</keyword>
<comment type="function">
    <text evidence="1">Involved in DNA recombination.</text>
</comment>
<evidence type="ECO:0000256" key="5">
    <source>
        <dbReference type="SAM" id="Coils"/>
    </source>
</evidence>
<dbReference type="InterPro" id="IPR003798">
    <property type="entry name" value="DNA_recombination_RmuC"/>
</dbReference>
<proteinExistence type="inferred from homology"/>
<name>A0A7W7GNX7_9MICC</name>
<evidence type="ECO:0000256" key="2">
    <source>
        <dbReference type="ARBA" id="ARBA00009840"/>
    </source>
</evidence>
<feature type="region of interest" description="Disordered" evidence="6">
    <location>
        <begin position="368"/>
        <end position="414"/>
    </location>
</feature>
<keyword evidence="3 5" id="KW-0175">Coiled coil</keyword>
<protein>
    <submittedName>
        <fullName evidence="8">DNA recombination protein RmuC</fullName>
    </submittedName>
</protein>
<gene>
    <name evidence="8" type="ORF">HDA30_001146</name>
</gene>
<dbReference type="AlphaFoldDB" id="A0A7W7GNX7"/>
<dbReference type="PANTHER" id="PTHR30563">
    <property type="entry name" value="DNA RECOMBINATION PROTEIN RMUC"/>
    <property type="match status" value="1"/>
</dbReference>
<evidence type="ECO:0000256" key="1">
    <source>
        <dbReference type="ARBA" id="ARBA00003416"/>
    </source>
</evidence>
<evidence type="ECO:0000256" key="6">
    <source>
        <dbReference type="SAM" id="MobiDB-lite"/>
    </source>
</evidence>
<sequence length="414" mass="45229">MDLLSVLVGLLIGVVVGACVVGWVLLRRGAERERQAQDRIRAAEAEAGQSRQELVEARTRAQMLESVQQESSLRHERDANVLKAIGPLGERMQTLQQQVAQLERDRVDQYATLTEQLRTAAGHDRELMQQTSQLLSTLRSTTARGHWGEVQLRRVVEAAGMLAHTDFTEQASLRNAEDTRIRPDMLVHVPGGTTIAVDAKAPASDGVAAQHLAEEHDEDARARRDELVRAHAAAVRRHVDDLAKKKYWTGLEQTPELVLCFLPSESLLACALEADPGLLDHAFERGVALVAPVSLLTALKSVAHAWRQESIAQNAQQVVDAARQLYDRLGTLTSHLTKLGASINGSVENYNRLLGTLESRVLPSARRMQSLDATPGEPIAAPDGLEKHPRRLSAPELASRVDDATDGGLGVSRP</sequence>
<feature type="coiled-coil region" evidence="5">
    <location>
        <begin position="26"/>
        <end position="60"/>
    </location>
</feature>
<organism evidence="8 9">
    <name type="scientific">Micrococcus cohnii</name>
    <dbReference type="NCBI Taxonomy" id="993416"/>
    <lineage>
        <taxon>Bacteria</taxon>
        <taxon>Bacillati</taxon>
        <taxon>Actinomycetota</taxon>
        <taxon>Actinomycetes</taxon>
        <taxon>Micrococcales</taxon>
        <taxon>Micrococcaceae</taxon>
        <taxon>Micrococcus</taxon>
    </lineage>
</organism>
<evidence type="ECO:0000256" key="4">
    <source>
        <dbReference type="ARBA" id="ARBA00023172"/>
    </source>
</evidence>
<keyword evidence="7" id="KW-0812">Transmembrane</keyword>
<dbReference type="Proteomes" id="UP000540191">
    <property type="component" value="Unassembled WGS sequence"/>
</dbReference>
<feature type="transmembrane region" description="Helical" evidence="7">
    <location>
        <begin position="6"/>
        <end position="26"/>
    </location>
</feature>
<comment type="caution">
    <text evidence="8">The sequence shown here is derived from an EMBL/GenBank/DDBJ whole genome shotgun (WGS) entry which is preliminary data.</text>
</comment>
<keyword evidence="7" id="KW-0472">Membrane</keyword>
<evidence type="ECO:0000313" key="9">
    <source>
        <dbReference type="Proteomes" id="UP000540191"/>
    </source>
</evidence>
<reference evidence="8 9" key="1">
    <citation type="submission" date="2020-08" db="EMBL/GenBank/DDBJ databases">
        <title>Sequencing the genomes of 1000 actinobacteria strains.</title>
        <authorList>
            <person name="Klenk H.-P."/>
        </authorList>
    </citation>
    <scope>NUCLEOTIDE SEQUENCE [LARGE SCALE GENOMIC DNA]</scope>
    <source>
        <strain evidence="8 9">DSM 23974</strain>
    </source>
</reference>
<dbReference type="PANTHER" id="PTHR30563:SF0">
    <property type="entry name" value="DNA RECOMBINATION PROTEIN RMUC"/>
    <property type="match status" value="1"/>
</dbReference>
<comment type="similarity">
    <text evidence="2">Belongs to the RmuC family.</text>
</comment>
<keyword evidence="4" id="KW-0233">DNA recombination</keyword>
<evidence type="ECO:0000313" key="8">
    <source>
        <dbReference type="EMBL" id="MBB4735638.1"/>
    </source>
</evidence>
<evidence type="ECO:0000256" key="7">
    <source>
        <dbReference type="SAM" id="Phobius"/>
    </source>
</evidence>